<name>A0A0F9WWR6_9ZZZZ</name>
<sequence>MYGVNAEKHEALLRLLKGDPVVGRQRPGSPSLWDWEFSGNRITYALSDDCSRLVLLRLTPAEAPKASRLLQIMKLIRTINEIKRLFGL</sequence>
<reference evidence="1" key="1">
    <citation type="journal article" date="2015" name="Nature">
        <title>Complex archaea that bridge the gap between prokaryotes and eukaryotes.</title>
        <authorList>
            <person name="Spang A."/>
            <person name="Saw J.H."/>
            <person name="Jorgensen S.L."/>
            <person name="Zaremba-Niedzwiedzka K."/>
            <person name="Martijn J."/>
            <person name="Lind A.E."/>
            <person name="van Eijk R."/>
            <person name="Schleper C."/>
            <person name="Guy L."/>
            <person name="Ettema T.J."/>
        </authorList>
    </citation>
    <scope>NUCLEOTIDE SEQUENCE</scope>
</reference>
<gene>
    <name evidence="1" type="ORF">LCGC14_0298560</name>
</gene>
<protein>
    <submittedName>
        <fullName evidence="1">Uncharacterized protein</fullName>
    </submittedName>
</protein>
<comment type="caution">
    <text evidence="1">The sequence shown here is derived from an EMBL/GenBank/DDBJ whole genome shotgun (WGS) entry which is preliminary data.</text>
</comment>
<evidence type="ECO:0000313" key="1">
    <source>
        <dbReference type="EMBL" id="KKN83438.1"/>
    </source>
</evidence>
<dbReference type="EMBL" id="LAZR01000184">
    <property type="protein sequence ID" value="KKN83438.1"/>
    <property type="molecule type" value="Genomic_DNA"/>
</dbReference>
<organism evidence="1">
    <name type="scientific">marine sediment metagenome</name>
    <dbReference type="NCBI Taxonomy" id="412755"/>
    <lineage>
        <taxon>unclassified sequences</taxon>
        <taxon>metagenomes</taxon>
        <taxon>ecological metagenomes</taxon>
    </lineage>
</organism>
<dbReference type="AlphaFoldDB" id="A0A0F9WWR6"/>
<proteinExistence type="predicted"/>
<accession>A0A0F9WWR6</accession>